<feature type="domain" description="PAS" evidence="1">
    <location>
        <begin position="48"/>
        <end position="81"/>
    </location>
</feature>
<name>A0A914R7G4_PAREQ</name>
<dbReference type="PANTHER" id="PTHR10217">
    <property type="entry name" value="VOLTAGE AND LIGAND GATED POTASSIUM CHANNEL"/>
    <property type="match status" value="1"/>
</dbReference>
<reference evidence="3" key="1">
    <citation type="submission" date="2022-11" db="UniProtKB">
        <authorList>
            <consortium name="WormBaseParasite"/>
        </authorList>
    </citation>
    <scope>IDENTIFICATION</scope>
</reference>
<dbReference type="PROSITE" id="PS50112">
    <property type="entry name" value="PAS"/>
    <property type="match status" value="1"/>
</dbReference>
<organism evidence="2 3">
    <name type="scientific">Parascaris equorum</name>
    <name type="common">Equine roundworm</name>
    <dbReference type="NCBI Taxonomy" id="6256"/>
    <lineage>
        <taxon>Eukaryota</taxon>
        <taxon>Metazoa</taxon>
        <taxon>Ecdysozoa</taxon>
        <taxon>Nematoda</taxon>
        <taxon>Chromadorea</taxon>
        <taxon>Rhabditida</taxon>
        <taxon>Spirurina</taxon>
        <taxon>Ascaridomorpha</taxon>
        <taxon>Ascaridoidea</taxon>
        <taxon>Ascarididae</taxon>
        <taxon>Parascaris</taxon>
    </lineage>
</organism>
<protein>
    <submittedName>
        <fullName evidence="3">PAS domain-containing protein</fullName>
    </submittedName>
</protein>
<dbReference type="InterPro" id="IPR050818">
    <property type="entry name" value="KCNH_animal-type"/>
</dbReference>
<dbReference type="Gene3D" id="3.30.450.20">
    <property type="entry name" value="PAS domain"/>
    <property type="match status" value="1"/>
</dbReference>
<dbReference type="InterPro" id="IPR000014">
    <property type="entry name" value="PAS"/>
</dbReference>
<evidence type="ECO:0000313" key="3">
    <source>
        <dbReference type="WBParaSite" id="PEQ_0000062501-mRNA-1"/>
    </source>
</evidence>
<dbReference type="GO" id="GO:0005249">
    <property type="term" value="F:voltage-gated potassium channel activity"/>
    <property type="evidence" value="ECO:0007669"/>
    <property type="project" value="TreeGrafter"/>
</dbReference>
<accession>A0A914R7G4</accession>
<dbReference type="InterPro" id="IPR035965">
    <property type="entry name" value="PAS-like_dom_sf"/>
</dbReference>
<dbReference type="GO" id="GO:0042391">
    <property type="term" value="P:regulation of membrane potential"/>
    <property type="evidence" value="ECO:0007669"/>
    <property type="project" value="TreeGrafter"/>
</dbReference>
<keyword evidence="2" id="KW-1185">Reference proteome</keyword>
<dbReference type="AlphaFoldDB" id="A0A914R7G4"/>
<dbReference type="PANTHER" id="PTHR10217:SF435">
    <property type="entry name" value="POTASSIUM VOLTAGE-GATED CHANNEL PROTEIN EAG"/>
    <property type="match status" value="1"/>
</dbReference>
<dbReference type="Proteomes" id="UP000887564">
    <property type="component" value="Unplaced"/>
</dbReference>
<sequence>MGAISECIALYHGREITVLLFSDRFIDGLVISDCSFILANAQIVDYPIVYCNDGFSKLVGYSRAEIMQKPCSSVDLLLYSY</sequence>
<evidence type="ECO:0000259" key="1">
    <source>
        <dbReference type="PROSITE" id="PS50112"/>
    </source>
</evidence>
<proteinExistence type="predicted"/>
<dbReference type="SUPFAM" id="SSF55785">
    <property type="entry name" value="PYP-like sensor domain (PAS domain)"/>
    <property type="match status" value="1"/>
</dbReference>
<evidence type="ECO:0000313" key="2">
    <source>
        <dbReference type="Proteomes" id="UP000887564"/>
    </source>
</evidence>
<dbReference type="GO" id="GO:0008076">
    <property type="term" value="C:voltage-gated potassium channel complex"/>
    <property type="evidence" value="ECO:0007669"/>
    <property type="project" value="TreeGrafter"/>
</dbReference>
<dbReference type="Pfam" id="PF13426">
    <property type="entry name" value="PAS_9"/>
    <property type="match status" value="1"/>
</dbReference>
<dbReference type="WBParaSite" id="PEQ_0000062501-mRNA-1">
    <property type="protein sequence ID" value="PEQ_0000062501-mRNA-1"/>
    <property type="gene ID" value="PEQ_0000062501"/>
</dbReference>